<dbReference type="STRING" id="443218.AS9A_1740"/>
<dbReference type="OrthoDB" id="5138986at2"/>
<reference evidence="1 2" key="1">
    <citation type="journal article" date="2011" name="J. Bacteriol.">
        <title>Complete genome sequence of Amycolicicoccus subflavus DQS3-9A1T, an actinomycete isolated from crude oil-polluted soil.</title>
        <authorList>
            <person name="Cai M."/>
            <person name="Chen W.M."/>
            <person name="Nie Y."/>
            <person name="Chi C.Q."/>
            <person name="Wang Y.N."/>
            <person name="Tang Y.Q."/>
            <person name="Li G.Y."/>
            <person name="Wu X.L."/>
        </authorList>
    </citation>
    <scope>NUCLEOTIDE SEQUENCE [LARGE SCALE GENOMIC DNA]</scope>
    <source>
        <strain evidence="2">DSM 45089 / DQS3-9A1</strain>
    </source>
</reference>
<dbReference type="InterPro" id="IPR009078">
    <property type="entry name" value="Ferritin-like_SF"/>
</dbReference>
<proteinExistence type="predicted"/>
<dbReference type="InterPro" id="IPR025859">
    <property type="entry name" value="AurF/CmlI"/>
</dbReference>
<protein>
    <recommendedName>
        <fullName evidence="3">p-aminobenzoate N-oxygenase AurF</fullName>
    </recommendedName>
</protein>
<dbReference type="Proteomes" id="UP000009235">
    <property type="component" value="Chromosome"/>
</dbReference>
<accession>F6EKQ3</accession>
<dbReference type="Pfam" id="PF11583">
    <property type="entry name" value="AurF"/>
    <property type="match status" value="1"/>
</dbReference>
<evidence type="ECO:0008006" key="3">
    <source>
        <dbReference type="Google" id="ProtNLM"/>
    </source>
</evidence>
<dbReference type="HOGENOM" id="CLU_051660_0_0_11"/>
<evidence type="ECO:0000313" key="2">
    <source>
        <dbReference type="Proteomes" id="UP000009235"/>
    </source>
</evidence>
<evidence type="ECO:0000313" key="1">
    <source>
        <dbReference type="EMBL" id="AEF40189.1"/>
    </source>
</evidence>
<dbReference type="RefSeq" id="WP_013806538.1">
    <property type="nucleotide sequence ID" value="NC_015564.1"/>
</dbReference>
<gene>
    <name evidence="1" type="ordered locus">AS9A_1740</name>
</gene>
<name>F6EKQ3_HOYSD</name>
<dbReference type="eggNOG" id="COG3396">
    <property type="taxonomic scope" value="Bacteria"/>
</dbReference>
<sequence>MTLTDEQVYAERLQTLSEGSVHISFDPYKDIDWDNPDWAVDPTDTRWILPKVDPLGSHAWYLSQPVEKQIAIGMWRQANVARVGLHFEQLLIRAFMQYMVRLENNDPAFRYITHEAAEECNHTLMFQEMVNRIGADVPGMDPISRKLTLAIWPAVSFFPELFFVMILGGEEPIDHLQKEILRGGDTIHPMLTRIMQIHVAEEARHISFAHEYLKLNVPKANFAKKAALSVATPIVMRLMAEMLAAPPAQFRREFDIPDSVIEELYWNSNQGKDTLRRIFADVRALSENIGLMNPVGRLAWRLCGIDGRASRYRGEPGRMLAKRDAFTELPRTA</sequence>
<dbReference type="KEGG" id="asd:AS9A_1740"/>
<dbReference type="Gene3D" id="1.10.620.20">
    <property type="entry name" value="Ribonucleotide Reductase, subunit A"/>
    <property type="match status" value="1"/>
</dbReference>
<dbReference type="InterPro" id="IPR012348">
    <property type="entry name" value="RNR-like"/>
</dbReference>
<dbReference type="GO" id="GO:0016491">
    <property type="term" value="F:oxidoreductase activity"/>
    <property type="evidence" value="ECO:0007669"/>
    <property type="project" value="InterPro"/>
</dbReference>
<dbReference type="SUPFAM" id="SSF47240">
    <property type="entry name" value="Ferritin-like"/>
    <property type="match status" value="1"/>
</dbReference>
<keyword evidence="2" id="KW-1185">Reference proteome</keyword>
<dbReference type="AlphaFoldDB" id="F6EKQ3"/>
<dbReference type="EMBL" id="CP002786">
    <property type="protein sequence ID" value="AEF40189.1"/>
    <property type="molecule type" value="Genomic_DNA"/>
</dbReference>
<organism evidence="1 2">
    <name type="scientific">Hoyosella subflava (strain DSM 45089 / JCM 17490 / NBRC 109087 / DQS3-9A1)</name>
    <name type="common">Amycolicicoccus subflavus</name>
    <dbReference type="NCBI Taxonomy" id="443218"/>
    <lineage>
        <taxon>Bacteria</taxon>
        <taxon>Bacillati</taxon>
        <taxon>Actinomycetota</taxon>
        <taxon>Actinomycetes</taxon>
        <taxon>Mycobacteriales</taxon>
        <taxon>Hoyosellaceae</taxon>
        <taxon>Hoyosella</taxon>
    </lineage>
</organism>